<dbReference type="PROSITE" id="PS50082">
    <property type="entry name" value="WD_REPEATS_2"/>
    <property type="match status" value="14"/>
</dbReference>
<dbReference type="PANTHER" id="PTHR19848:SF8">
    <property type="entry name" value="F-BOX AND WD REPEAT DOMAIN CONTAINING 7"/>
    <property type="match status" value="1"/>
</dbReference>
<dbReference type="Gene3D" id="3.40.50.300">
    <property type="entry name" value="P-loop containing nucleotide triphosphate hydrolases"/>
    <property type="match status" value="1"/>
</dbReference>
<feature type="domain" description="vWA-MoxR associated protein N-terminal HTH" evidence="5">
    <location>
        <begin position="9"/>
        <end position="74"/>
    </location>
</feature>
<feature type="repeat" description="WD" evidence="3">
    <location>
        <begin position="889"/>
        <end position="930"/>
    </location>
</feature>
<feature type="repeat" description="WD" evidence="3">
    <location>
        <begin position="1099"/>
        <end position="1140"/>
    </location>
</feature>
<dbReference type="Pfam" id="PF26355">
    <property type="entry name" value="HTH_VMAP-M9"/>
    <property type="match status" value="1"/>
</dbReference>
<feature type="domain" description="NB-ARC" evidence="4">
    <location>
        <begin position="114"/>
        <end position="214"/>
    </location>
</feature>
<dbReference type="InterPro" id="IPR027417">
    <property type="entry name" value="P-loop_NTPase"/>
</dbReference>
<organism evidence="6 7">
    <name type="scientific">Mojavia pulchra JT2-VF2</name>
    <dbReference type="NCBI Taxonomy" id="287848"/>
    <lineage>
        <taxon>Bacteria</taxon>
        <taxon>Bacillati</taxon>
        <taxon>Cyanobacteriota</taxon>
        <taxon>Cyanophyceae</taxon>
        <taxon>Nostocales</taxon>
        <taxon>Nostocaceae</taxon>
    </lineage>
</organism>
<feature type="repeat" description="WD" evidence="3">
    <location>
        <begin position="931"/>
        <end position="972"/>
    </location>
</feature>
<dbReference type="SUPFAM" id="SSF50978">
    <property type="entry name" value="WD40 repeat-like"/>
    <property type="match status" value="2"/>
</dbReference>
<dbReference type="Gene3D" id="2.160.20.80">
    <property type="entry name" value="E3 ubiquitin-protein ligase SopA"/>
    <property type="match status" value="1"/>
</dbReference>
<dbReference type="InterPro" id="IPR001646">
    <property type="entry name" value="5peptide_repeat"/>
</dbReference>
<dbReference type="PRINTS" id="PR00320">
    <property type="entry name" value="GPROTEINBRPT"/>
</dbReference>
<feature type="repeat" description="WD" evidence="3">
    <location>
        <begin position="1015"/>
        <end position="1056"/>
    </location>
</feature>
<dbReference type="Pfam" id="PF00400">
    <property type="entry name" value="WD40"/>
    <property type="match status" value="7"/>
</dbReference>
<dbReference type="Gene3D" id="2.130.10.10">
    <property type="entry name" value="YVTN repeat-like/Quinoprotein amine dehydrogenase"/>
    <property type="match status" value="8"/>
</dbReference>
<gene>
    <name evidence="6" type="ORF">KME32_22380</name>
</gene>
<evidence type="ECO:0000259" key="4">
    <source>
        <dbReference type="Pfam" id="PF00931"/>
    </source>
</evidence>
<dbReference type="InterPro" id="IPR015943">
    <property type="entry name" value="WD40/YVTN_repeat-like_dom_sf"/>
</dbReference>
<protein>
    <submittedName>
        <fullName evidence="6">Pentapeptide repeat-containing protein</fullName>
    </submittedName>
</protein>
<feature type="repeat" description="WD" evidence="3">
    <location>
        <begin position="848"/>
        <end position="888"/>
    </location>
</feature>
<evidence type="ECO:0000313" key="6">
    <source>
        <dbReference type="EMBL" id="MBW4563836.1"/>
    </source>
</evidence>
<dbReference type="SMART" id="SM00320">
    <property type="entry name" value="WD40"/>
    <property type="match status" value="14"/>
</dbReference>
<dbReference type="PROSITE" id="PS50294">
    <property type="entry name" value="WD_REPEATS_REGION"/>
    <property type="match status" value="11"/>
</dbReference>
<dbReference type="EMBL" id="JAHHHN010000016">
    <property type="protein sequence ID" value="MBW4563836.1"/>
    <property type="molecule type" value="Genomic_DNA"/>
</dbReference>
<name>A0A951UID6_9NOST</name>
<dbReference type="PROSITE" id="PS00678">
    <property type="entry name" value="WD_REPEATS_1"/>
    <property type="match status" value="10"/>
</dbReference>
<dbReference type="InterPro" id="IPR001680">
    <property type="entry name" value="WD40_rpt"/>
</dbReference>
<dbReference type="CDD" id="cd00200">
    <property type="entry name" value="WD40"/>
    <property type="match status" value="2"/>
</dbReference>
<accession>A0A951UID6</accession>
<evidence type="ECO:0000313" key="7">
    <source>
        <dbReference type="Proteomes" id="UP000715781"/>
    </source>
</evidence>
<feature type="repeat" description="WD" evidence="3">
    <location>
        <begin position="563"/>
        <end position="594"/>
    </location>
</feature>
<feature type="repeat" description="WD" evidence="3">
    <location>
        <begin position="679"/>
        <end position="720"/>
    </location>
</feature>
<feature type="repeat" description="WD" evidence="3">
    <location>
        <begin position="721"/>
        <end position="762"/>
    </location>
</feature>
<proteinExistence type="predicted"/>
<dbReference type="InterPro" id="IPR019775">
    <property type="entry name" value="WD40_repeat_CS"/>
</dbReference>
<dbReference type="Proteomes" id="UP000715781">
    <property type="component" value="Unassembled WGS sequence"/>
</dbReference>
<dbReference type="SUPFAM" id="SSF52540">
    <property type="entry name" value="P-loop containing nucleoside triphosphate hydrolases"/>
    <property type="match status" value="1"/>
</dbReference>
<feature type="repeat" description="WD" evidence="3">
    <location>
        <begin position="637"/>
        <end position="678"/>
    </location>
</feature>
<keyword evidence="1 3" id="KW-0853">WD repeat</keyword>
<feature type="repeat" description="WD" evidence="3">
    <location>
        <begin position="973"/>
        <end position="1014"/>
    </location>
</feature>
<reference evidence="6" key="1">
    <citation type="submission" date="2021-05" db="EMBL/GenBank/DDBJ databases">
        <authorList>
            <person name="Pietrasiak N."/>
            <person name="Ward R."/>
            <person name="Stajich J.E."/>
            <person name="Kurbessoian T."/>
        </authorList>
    </citation>
    <scope>NUCLEOTIDE SEQUENCE</scope>
    <source>
        <strain evidence="6">JT2-VF2</strain>
    </source>
</reference>
<dbReference type="InterPro" id="IPR058651">
    <property type="entry name" value="HTH_VMAP-M9"/>
</dbReference>
<keyword evidence="2" id="KW-0677">Repeat</keyword>
<dbReference type="Pfam" id="PF00931">
    <property type="entry name" value="NB-ARC"/>
    <property type="match status" value="1"/>
</dbReference>
<dbReference type="PRINTS" id="PR00364">
    <property type="entry name" value="DISEASERSIST"/>
</dbReference>
<feature type="repeat" description="WD" evidence="3">
    <location>
        <begin position="771"/>
        <end position="805"/>
    </location>
</feature>
<sequence>MLILDIALQQKHLTNIQELVLRQSWEGYTYAQIAESSGYDDDYIRDVGFRLWQTISKALGENVNKSNIKSVLRRRYSSLSPVELEAYTTAPKGKQRQDWGEAIDVSIFYGRKAEQAKLQQWIINDKCRLIALLGMGGIGKTALSVKLAEQLQGEFNYVIWRSLRNAPPIVDLLREIILFVSDQQEVNLPETVDKQISCLMKYLRSQRCLIVLDNAESILESGKRSGRYRSGYQEYGHLFRRVGDERHQSCLVFTSREKPSGFTAREGATLPVRSLQLTGLPQAEAQQIITSKGLVHSATEYDNLIQRYTGNPLALKIVATTIQRLFDGDVRQFLQQGPIVFGDIWEILEQQFNRLSANEKQVMYWLAIKREWVKLTQLQEDIVPKISKRELLEALLSLQGRSLIEQHLAGYSQQPVVMEYVTDKLIKQICRETITGEIELFNTHALIEATAKDYVRESQKRVILKPILNKLKTSLRTSAAIEQRLKKIIARLRDNFSAIPGYGGGNAINLLRQMKVDLTGYNFSGLTIWQADFQGVNLHQVNFRNTDIRKSTFTEAIVNVLWVEFSPDGKLLATGDANGGVRLWNVIDGRQLQNFDGHIGWVRVATFSPNSQTLASCSDDGIIKLWDVSTGMLLHTLEQDNVRCWSVRFSSDGTLLASGRADNIIKLWDVSSGHCLKTLQGHTDMIRQVAFSKNGAILASASLDTTVKLWDVSTGECWKTLQGHTQAVWSIAFSPDGRTLASGSKDNTVKLWNVNTGECWKTLQGSQIEFVWSVAFSPDAQILAIAKEASSISFWDVQTGQCIQTLSGHTSRVSSVTFSPDGRFLASAAEDQTIRLWEVATGRCIKTFQGYPSFVWAVAFSPDGESLAANTSQLVRLWDIATGKCLKTFHGHRSNVTALVFSSDGQTLFSSSLDQTIRVWHISKGQGLRTLEGHTGFIFSLFYSPDGKTLASGSADSTIKLWDVKTGQCLKTLQEHTGFIFSLSYSPDGNTLASGSADSTIKLWNVPTEKIIQEFKGHQGWIYAIAFSPDGHTLVSGGIDLTLKLWDIKTGDCRQTLSGHSKMITSVKFSPQGDQVVSVSQDLTIKIWDVHTGECLNTLHGHTNWIWDIAFDPNGQIFATGSQDETVRLWDITTGECLQILRSPRPYEGMNIQGVIGLSKAQKASLKILGAVE</sequence>
<dbReference type="PANTHER" id="PTHR19848">
    <property type="entry name" value="WD40 REPEAT PROTEIN"/>
    <property type="match status" value="1"/>
</dbReference>
<dbReference type="AlphaFoldDB" id="A0A951UID6"/>
<dbReference type="SUPFAM" id="SSF141571">
    <property type="entry name" value="Pentapeptide repeat-like"/>
    <property type="match status" value="1"/>
</dbReference>
<dbReference type="GO" id="GO:0043531">
    <property type="term" value="F:ADP binding"/>
    <property type="evidence" value="ECO:0007669"/>
    <property type="project" value="InterPro"/>
</dbReference>
<evidence type="ECO:0000259" key="5">
    <source>
        <dbReference type="Pfam" id="PF26355"/>
    </source>
</evidence>
<evidence type="ECO:0000256" key="3">
    <source>
        <dbReference type="PROSITE-ProRule" id="PRU00221"/>
    </source>
</evidence>
<reference evidence="6" key="2">
    <citation type="journal article" date="2022" name="Microbiol. Resour. Announc.">
        <title>Metagenome Sequencing to Explore Phylogenomics of Terrestrial Cyanobacteria.</title>
        <authorList>
            <person name="Ward R.D."/>
            <person name="Stajich J.E."/>
            <person name="Johansen J.R."/>
            <person name="Huntemann M."/>
            <person name="Clum A."/>
            <person name="Foster B."/>
            <person name="Foster B."/>
            <person name="Roux S."/>
            <person name="Palaniappan K."/>
            <person name="Varghese N."/>
            <person name="Mukherjee S."/>
            <person name="Reddy T.B.K."/>
            <person name="Daum C."/>
            <person name="Copeland A."/>
            <person name="Chen I.A."/>
            <person name="Ivanova N.N."/>
            <person name="Kyrpides N.C."/>
            <person name="Shapiro N."/>
            <person name="Eloe-Fadrosh E.A."/>
            <person name="Pietrasiak N."/>
        </authorList>
    </citation>
    <scope>NUCLEOTIDE SEQUENCE</scope>
    <source>
        <strain evidence="6">JT2-VF2</strain>
    </source>
</reference>
<feature type="repeat" description="WD" evidence="3">
    <location>
        <begin position="1057"/>
        <end position="1098"/>
    </location>
</feature>
<dbReference type="Pfam" id="PF00805">
    <property type="entry name" value="Pentapeptide"/>
    <property type="match status" value="1"/>
</dbReference>
<dbReference type="InterPro" id="IPR002182">
    <property type="entry name" value="NB-ARC"/>
</dbReference>
<dbReference type="Pfam" id="PF25172">
    <property type="entry name" value="Beta-prop_WDR3_2nd"/>
    <property type="match status" value="1"/>
</dbReference>
<evidence type="ECO:0000256" key="1">
    <source>
        <dbReference type="ARBA" id="ARBA00022574"/>
    </source>
</evidence>
<feature type="repeat" description="WD" evidence="3">
    <location>
        <begin position="595"/>
        <end position="636"/>
    </location>
</feature>
<feature type="repeat" description="WD" evidence="3">
    <location>
        <begin position="806"/>
        <end position="847"/>
    </location>
</feature>
<dbReference type="InterPro" id="IPR020472">
    <property type="entry name" value="WD40_PAC1"/>
</dbReference>
<dbReference type="InterPro" id="IPR036322">
    <property type="entry name" value="WD40_repeat_dom_sf"/>
</dbReference>
<comment type="caution">
    <text evidence="6">The sequence shown here is derived from an EMBL/GenBank/DDBJ whole genome shotgun (WGS) entry which is preliminary data.</text>
</comment>
<evidence type="ECO:0000256" key="2">
    <source>
        <dbReference type="ARBA" id="ARBA00022737"/>
    </source>
</evidence>